<evidence type="ECO:0000313" key="4">
    <source>
        <dbReference type="EMBL" id="PWF49034.1"/>
    </source>
</evidence>
<proteinExistence type="predicted"/>
<name>A0A2U2HND8_9BURK</name>
<accession>A0A2U2HND8</accession>
<dbReference type="OrthoDB" id="8889410at2"/>
<dbReference type="GO" id="GO:0000160">
    <property type="term" value="P:phosphorelay signal transduction system"/>
    <property type="evidence" value="ECO:0007669"/>
    <property type="project" value="InterPro"/>
</dbReference>
<dbReference type="SMART" id="SM00448">
    <property type="entry name" value="REC"/>
    <property type="match status" value="1"/>
</dbReference>
<dbReference type="InterPro" id="IPR050595">
    <property type="entry name" value="Bact_response_regulator"/>
</dbReference>
<evidence type="ECO:0000256" key="2">
    <source>
        <dbReference type="PROSITE-ProRule" id="PRU00169"/>
    </source>
</evidence>
<dbReference type="EMBL" id="PXWF02000121">
    <property type="protein sequence ID" value="PWF49034.1"/>
    <property type="molecule type" value="Genomic_DNA"/>
</dbReference>
<reference evidence="4 5" key="1">
    <citation type="submission" date="2018-04" db="EMBL/GenBank/DDBJ databases">
        <title>Massilia violaceinigra sp. nov., a novel purple-pigmented bacterium isolated from Tianshan glacier, Xinjiang, China.</title>
        <authorList>
            <person name="Wang H."/>
        </authorList>
    </citation>
    <scope>NUCLEOTIDE SEQUENCE [LARGE SCALE GENOMIC DNA]</scope>
    <source>
        <strain evidence="4 5">B448-2</strain>
    </source>
</reference>
<keyword evidence="5" id="KW-1185">Reference proteome</keyword>
<dbReference type="PANTHER" id="PTHR44591:SF3">
    <property type="entry name" value="RESPONSE REGULATORY DOMAIN-CONTAINING PROTEIN"/>
    <property type="match status" value="1"/>
</dbReference>
<comment type="caution">
    <text evidence="4">The sequence shown here is derived from an EMBL/GenBank/DDBJ whole genome shotgun (WGS) entry which is preliminary data.</text>
</comment>
<dbReference type="InterPro" id="IPR011006">
    <property type="entry name" value="CheY-like_superfamily"/>
</dbReference>
<sequence>MDNKSEYFDVEIVGFKPNERILIASMFKLSRMRAQVYQEWQPDQDSRPDCILVDLDDDDGRMRVELALIRKTRVTMITIGTRSDEKFKVGLHIERPIRWATMLHTLDLVFGEAAMTASAEPLTEEFSKSVNDLEVLELQPWYDREQSPKEFATGPSVLVLDPDPVVAAQVIHALASSSYRVDRANNIAHAHELMRENRYNCVVLEVDLPGESGIDFCRSIKQMPDKRRSTAVVLLTENRKIEVRLRGSHAGCDAFLCKPFEAGDLLMTLEKFLPNWRLKA</sequence>
<dbReference type="PANTHER" id="PTHR44591">
    <property type="entry name" value="STRESS RESPONSE REGULATOR PROTEIN 1"/>
    <property type="match status" value="1"/>
</dbReference>
<dbReference type="Pfam" id="PF00072">
    <property type="entry name" value="Response_reg"/>
    <property type="match status" value="1"/>
</dbReference>
<dbReference type="InterPro" id="IPR001789">
    <property type="entry name" value="Sig_transdc_resp-reg_receiver"/>
</dbReference>
<dbReference type="Gene3D" id="3.40.50.2300">
    <property type="match status" value="1"/>
</dbReference>
<gene>
    <name evidence="4" type="ORF">C7C56_009125</name>
</gene>
<organism evidence="4 5">
    <name type="scientific">Massilia glaciei</name>
    <dbReference type="NCBI Taxonomy" id="1524097"/>
    <lineage>
        <taxon>Bacteria</taxon>
        <taxon>Pseudomonadati</taxon>
        <taxon>Pseudomonadota</taxon>
        <taxon>Betaproteobacteria</taxon>
        <taxon>Burkholderiales</taxon>
        <taxon>Oxalobacteraceae</taxon>
        <taxon>Telluria group</taxon>
        <taxon>Massilia</taxon>
    </lineage>
</organism>
<dbReference type="SUPFAM" id="SSF52172">
    <property type="entry name" value="CheY-like"/>
    <property type="match status" value="1"/>
</dbReference>
<keyword evidence="1" id="KW-0597">Phosphoprotein</keyword>
<evidence type="ECO:0000313" key="5">
    <source>
        <dbReference type="Proteomes" id="UP000241421"/>
    </source>
</evidence>
<comment type="caution">
    <text evidence="2">Lacks conserved residue(s) required for the propagation of feature annotation.</text>
</comment>
<evidence type="ECO:0000259" key="3">
    <source>
        <dbReference type="PROSITE" id="PS50110"/>
    </source>
</evidence>
<dbReference type="AlphaFoldDB" id="A0A2U2HND8"/>
<dbReference type="CDD" id="cd00156">
    <property type="entry name" value="REC"/>
    <property type="match status" value="1"/>
</dbReference>
<protein>
    <submittedName>
        <fullName evidence="4">Response regulator</fullName>
    </submittedName>
</protein>
<feature type="domain" description="Response regulatory" evidence="3">
    <location>
        <begin position="156"/>
        <end position="273"/>
    </location>
</feature>
<evidence type="ECO:0000256" key="1">
    <source>
        <dbReference type="ARBA" id="ARBA00022553"/>
    </source>
</evidence>
<dbReference type="PROSITE" id="PS50110">
    <property type="entry name" value="RESPONSE_REGULATORY"/>
    <property type="match status" value="1"/>
</dbReference>
<dbReference type="Proteomes" id="UP000241421">
    <property type="component" value="Unassembled WGS sequence"/>
</dbReference>